<evidence type="ECO:0000256" key="5">
    <source>
        <dbReference type="ARBA" id="ARBA00022840"/>
    </source>
</evidence>
<keyword evidence="9" id="KW-1185">Reference proteome</keyword>
<keyword evidence="7" id="KW-0472">Membrane</keyword>
<accession>A0AAE0E041</accession>
<feature type="compositionally biased region" description="Basic and acidic residues" evidence="6">
    <location>
        <begin position="53"/>
        <end position="64"/>
    </location>
</feature>
<comment type="caution">
    <text evidence="8">The sequence shown here is derived from an EMBL/GenBank/DDBJ whole genome shotgun (WGS) entry which is preliminary data.</text>
</comment>
<reference evidence="8" key="1">
    <citation type="journal article" date="2023" name="Plant J.">
        <title>Genome sequences and population genomics provide insights into the demographic history, inbreeding, and mutation load of two 'living fossil' tree species of Dipteronia.</title>
        <authorList>
            <person name="Feng Y."/>
            <person name="Comes H.P."/>
            <person name="Chen J."/>
            <person name="Zhu S."/>
            <person name="Lu R."/>
            <person name="Zhang X."/>
            <person name="Li P."/>
            <person name="Qiu J."/>
            <person name="Olsen K.M."/>
            <person name="Qiu Y."/>
        </authorList>
    </citation>
    <scope>NUCLEOTIDE SEQUENCE</scope>
    <source>
        <strain evidence="8">NBL</strain>
    </source>
</reference>
<proteinExistence type="predicted"/>
<keyword evidence="7" id="KW-0812">Transmembrane</keyword>
<dbReference type="Gene3D" id="3.30.200.20">
    <property type="entry name" value="Phosphorylase Kinase, domain 1"/>
    <property type="match status" value="1"/>
</dbReference>
<keyword evidence="4" id="KW-0418">Kinase</keyword>
<dbReference type="Proteomes" id="UP001281410">
    <property type="component" value="Unassembled WGS sequence"/>
</dbReference>
<dbReference type="PANTHER" id="PTHR27002:SF825">
    <property type="entry name" value="RECEPTOR-LIKE SERINE_THREONINE-PROTEIN KINASE"/>
    <property type="match status" value="1"/>
</dbReference>
<sequence>MLPVGLCDNIESRRQPSGKKHVYVIIIVASIISGMGALVLAWIMYMCKTKLKNEGHTDDNHKMDDNDEGSEKDDTGLIIYDLKTIAIATDNFSDKNKLGEGGFGPVYKDI</sequence>
<keyword evidence="7" id="KW-1133">Transmembrane helix</keyword>
<dbReference type="AlphaFoldDB" id="A0AAE0E041"/>
<dbReference type="PANTHER" id="PTHR27002">
    <property type="entry name" value="RECEPTOR-LIKE SERINE/THREONINE-PROTEIN KINASE SD1-8"/>
    <property type="match status" value="1"/>
</dbReference>
<evidence type="ECO:0000256" key="6">
    <source>
        <dbReference type="SAM" id="MobiDB-lite"/>
    </source>
</evidence>
<evidence type="ECO:0000256" key="1">
    <source>
        <dbReference type="ARBA" id="ARBA00022527"/>
    </source>
</evidence>
<protein>
    <submittedName>
        <fullName evidence="8">Uncharacterized protein</fullName>
    </submittedName>
</protein>
<feature type="transmembrane region" description="Helical" evidence="7">
    <location>
        <begin position="22"/>
        <end position="45"/>
    </location>
</feature>
<dbReference type="GO" id="GO:0005886">
    <property type="term" value="C:plasma membrane"/>
    <property type="evidence" value="ECO:0007669"/>
    <property type="project" value="TreeGrafter"/>
</dbReference>
<keyword evidence="2" id="KW-0808">Transferase</keyword>
<organism evidence="8 9">
    <name type="scientific">Dipteronia sinensis</name>
    <dbReference type="NCBI Taxonomy" id="43782"/>
    <lineage>
        <taxon>Eukaryota</taxon>
        <taxon>Viridiplantae</taxon>
        <taxon>Streptophyta</taxon>
        <taxon>Embryophyta</taxon>
        <taxon>Tracheophyta</taxon>
        <taxon>Spermatophyta</taxon>
        <taxon>Magnoliopsida</taxon>
        <taxon>eudicotyledons</taxon>
        <taxon>Gunneridae</taxon>
        <taxon>Pentapetalae</taxon>
        <taxon>rosids</taxon>
        <taxon>malvids</taxon>
        <taxon>Sapindales</taxon>
        <taxon>Sapindaceae</taxon>
        <taxon>Hippocastanoideae</taxon>
        <taxon>Acereae</taxon>
        <taxon>Dipteronia</taxon>
    </lineage>
</organism>
<dbReference type="InterPro" id="IPR011009">
    <property type="entry name" value="Kinase-like_dom_sf"/>
</dbReference>
<evidence type="ECO:0000313" key="9">
    <source>
        <dbReference type="Proteomes" id="UP001281410"/>
    </source>
</evidence>
<dbReference type="EMBL" id="JANJYJ010000007">
    <property type="protein sequence ID" value="KAK3199343.1"/>
    <property type="molecule type" value="Genomic_DNA"/>
</dbReference>
<keyword evidence="5" id="KW-0067">ATP-binding</keyword>
<evidence type="ECO:0000256" key="2">
    <source>
        <dbReference type="ARBA" id="ARBA00022679"/>
    </source>
</evidence>
<name>A0AAE0E041_9ROSI</name>
<evidence type="ECO:0000256" key="7">
    <source>
        <dbReference type="SAM" id="Phobius"/>
    </source>
</evidence>
<dbReference type="GO" id="GO:0004674">
    <property type="term" value="F:protein serine/threonine kinase activity"/>
    <property type="evidence" value="ECO:0007669"/>
    <property type="project" value="UniProtKB-KW"/>
</dbReference>
<evidence type="ECO:0000313" key="8">
    <source>
        <dbReference type="EMBL" id="KAK3199343.1"/>
    </source>
</evidence>
<keyword evidence="1" id="KW-0723">Serine/threonine-protein kinase</keyword>
<feature type="region of interest" description="Disordered" evidence="6">
    <location>
        <begin position="53"/>
        <end position="72"/>
    </location>
</feature>
<evidence type="ECO:0000256" key="4">
    <source>
        <dbReference type="ARBA" id="ARBA00022777"/>
    </source>
</evidence>
<keyword evidence="3" id="KW-0547">Nucleotide-binding</keyword>
<dbReference type="SUPFAM" id="SSF56112">
    <property type="entry name" value="Protein kinase-like (PK-like)"/>
    <property type="match status" value="1"/>
</dbReference>
<evidence type="ECO:0000256" key="3">
    <source>
        <dbReference type="ARBA" id="ARBA00022741"/>
    </source>
</evidence>
<gene>
    <name evidence="8" type="ORF">Dsin_022758</name>
</gene>
<dbReference type="GO" id="GO:0005524">
    <property type="term" value="F:ATP binding"/>
    <property type="evidence" value="ECO:0007669"/>
    <property type="project" value="UniProtKB-KW"/>
</dbReference>